<dbReference type="InterPro" id="IPR036249">
    <property type="entry name" value="Thioredoxin-like_sf"/>
</dbReference>
<sequence>MSPREAGSRLLASLMVLGCLGGCAGTPATSPPSESVKSGTPALVRSDRPLLIAFLDPAAPVGAASRSQIPVLRSMATQYGPAGLSVLIVDATGRASADSLTNFTHDWNLHPPSITVAAPNEAAAYTTAHGVTTVPDTVLLAPGGAVQQRWRGTVVTAQQLAPLLQAMASPTPSPSSNSSPR</sequence>
<proteinExistence type="predicted"/>
<comment type="caution">
    <text evidence="1">The sequence shown here is derived from an EMBL/GenBank/DDBJ whole genome shotgun (WGS) entry which is preliminary data.</text>
</comment>
<keyword evidence="2" id="KW-1185">Reference proteome</keyword>
<dbReference type="Gene3D" id="3.40.30.10">
    <property type="entry name" value="Glutaredoxin"/>
    <property type="match status" value="1"/>
</dbReference>
<reference evidence="2" key="1">
    <citation type="journal article" date="2019" name="Int. J. Syst. Evol. Microbiol.">
        <title>The Global Catalogue of Microorganisms (GCM) 10K type strain sequencing project: providing services to taxonomists for standard genome sequencing and annotation.</title>
        <authorList>
            <consortium name="The Broad Institute Genomics Platform"/>
            <consortium name="The Broad Institute Genome Sequencing Center for Infectious Disease"/>
            <person name="Wu L."/>
            <person name="Ma J."/>
        </authorList>
    </citation>
    <scope>NUCLEOTIDE SEQUENCE [LARGE SCALE GENOMIC DNA]</scope>
    <source>
        <strain evidence="2">KCTC 42586</strain>
    </source>
</reference>
<evidence type="ECO:0000313" key="1">
    <source>
        <dbReference type="EMBL" id="MFC5220703.1"/>
    </source>
</evidence>
<protein>
    <submittedName>
        <fullName evidence="1">Uncharacterized protein</fullName>
    </submittedName>
</protein>
<dbReference type="Proteomes" id="UP001596263">
    <property type="component" value="Unassembled WGS sequence"/>
</dbReference>
<accession>A0ABW0D003</accession>
<organism evidence="1 2">
    <name type="scientific">Streptomyces coerulescens</name>
    <dbReference type="NCBI Taxonomy" id="29304"/>
    <lineage>
        <taxon>Bacteria</taxon>
        <taxon>Bacillati</taxon>
        <taxon>Actinomycetota</taxon>
        <taxon>Actinomycetes</taxon>
        <taxon>Kitasatosporales</taxon>
        <taxon>Streptomycetaceae</taxon>
        <taxon>Streptomyces</taxon>
    </lineage>
</organism>
<name>A0ABW0D003_STRCD</name>
<dbReference type="RefSeq" id="WP_380865823.1">
    <property type="nucleotide sequence ID" value="NZ_JBHSKM010000052.1"/>
</dbReference>
<dbReference type="EMBL" id="JBHSKM010000052">
    <property type="protein sequence ID" value="MFC5220703.1"/>
    <property type="molecule type" value="Genomic_DNA"/>
</dbReference>
<gene>
    <name evidence="1" type="ORF">ACFPQ9_43565</name>
</gene>
<dbReference type="SUPFAM" id="SSF52833">
    <property type="entry name" value="Thioredoxin-like"/>
    <property type="match status" value="1"/>
</dbReference>
<evidence type="ECO:0000313" key="2">
    <source>
        <dbReference type="Proteomes" id="UP001596263"/>
    </source>
</evidence>